<keyword evidence="1" id="KW-1133">Transmembrane helix</keyword>
<feature type="non-terminal residue" evidence="2">
    <location>
        <position position="1"/>
    </location>
</feature>
<sequence precursor="true">KLQANVAESMARAKILWKISIFYVTWKIANFKSLFRRRKNRRRHHTSFKKLQFSCGFSNSLTNGKCYK</sequence>
<keyword evidence="1" id="KW-0472">Membrane</keyword>
<accession>A0A0E3XUB9</accession>
<dbReference type="EMBL" id="KP742991">
    <property type="protein sequence ID" value="AKC43544.1"/>
    <property type="molecule type" value="Genomic_RNA"/>
</dbReference>
<keyword evidence="1" id="KW-0812">Transmembrane</keyword>
<organism evidence="2">
    <name type="scientific">Catharanthus mosaic virus</name>
    <dbReference type="NCBI Taxonomy" id="369752"/>
    <lineage>
        <taxon>Viruses</taxon>
        <taxon>Riboviria</taxon>
        <taxon>Orthornavirae</taxon>
        <taxon>Pisuviricota</taxon>
        <taxon>Stelpaviricetes</taxon>
        <taxon>Patatavirales</taxon>
        <taxon>Potyviridae</taxon>
        <taxon>Potyvirus</taxon>
        <taxon>Potyvirus catharantessellati</taxon>
    </lineage>
</organism>
<reference evidence="2" key="1">
    <citation type="journal article" date="2015" name="Virus Res.">
        <title>Catharanthus mosaic virus: A potyvirus from a gymnosperm, Welwitschia mirabilis.</title>
        <authorList>
            <person name="Koh S.H."/>
            <person name="Li H."/>
            <person name="Admiraal R."/>
            <person name="Jones M.G."/>
            <person name="Wylie S.J."/>
        </authorList>
    </citation>
    <scope>NUCLEOTIDE SEQUENCE</scope>
    <source>
        <strain evidence="2">Welwitschia</strain>
    </source>
</reference>
<evidence type="ECO:0000256" key="1">
    <source>
        <dbReference type="SAM" id="Phobius"/>
    </source>
</evidence>
<name>A0A0E3XUB9_9POTV</name>
<evidence type="ECO:0000313" key="2">
    <source>
        <dbReference type="EMBL" id="AKC43544.1"/>
    </source>
</evidence>
<proteinExistence type="predicted"/>
<feature type="transmembrane region" description="Helical" evidence="1">
    <location>
        <begin position="15"/>
        <end position="35"/>
    </location>
</feature>
<protein>
    <submittedName>
        <fullName evidence="2">PIPO</fullName>
    </submittedName>
</protein>